<dbReference type="EMBL" id="MTPW01000001">
    <property type="protein sequence ID" value="PQJ30964.1"/>
    <property type="molecule type" value="Genomic_DNA"/>
</dbReference>
<name>A0A2S7U982_9FLAO</name>
<dbReference type="Gene3D" id="3.30.1060.10">
    <property type="entry name" value="Peptide methionine sulphoxide reductase MsrA"/>
    <property type="match status" value="1"/>
</dbReference>
<dbReference type="SUPFAM" id="SSF52833">
    <property type="entry name" value="Thioredoxin-like"/>
    <property type="match status" value="1"/>
</dbReference>
<sequence length="341" mass="39054">MTPLIQMNSNFNLNKKVMKNTVNTIIAISLALYSIISSAQRTDPKSQDKELGAVSWYRDYSTALKLSKEHNKPVLILFQEVPGCATCRNYGHNVLSNPLMTEVIQNEFIPLAIFNNKGGKDKDVLKIYKEPAWNNPVVRIVDYDGVDIVDRVGNDYSAQGLYRAMENALKVSKIEIPQYMMILAKELYGNINSRNKETYYSMYCFWSGEKLLGTQPGILNTEAGFMNGYEVVKVTYDSTALNINDLNSYANSQEMRPIKKDQSYRISSKDEDYYLKHSNYQYLPLSPLQRTLINSALGNRNDAQQYLSPQQMKWYAQSGKTDKILYLSPFGQAWKERMYSS</sequence>
<dbReference type="Proteomes" id="UP000239747">
    <property type="component" value="Unassembled WGS sequence"/>
</dbReference>
<dbReference type="InterPro" id="IPR036509">
    <property type="entry name" value="Met_Sox_Rdtase_MsrA_sf"/>
</dbReference>
<dbReference type="InterPro" id="IPR036249">
    <property type="entry name" value="Thioredoxin-like_sf"/>
</dbReference>
<dbReference type="Gene3D" id="3.40.30.10">
    <property type="entry name" value="Glutaredoxin"/>
    <property type="match status" value="1"/>
</dbReference>
<evidence type="ECO:0000313" key="2">
    <source>
        <dbReference type="Proteomes" id="UP000239747"/>
    </source>
</evidence>
<organism evidence="1 2">
    <name type="scientific">Nonlabens arenilitoris</name>
    <dbReference type="NCBI Taxonomy" id="1217969"/>
    <lineage>
        <taxon>Bacteria</taxon>
        <taxon>Pseudomonadati</taxon>
        <taxon>Bacteroidota</taxon>
        <taxon>Flavobacteriia</taxon>
        <taxon>Flavobacteriales</taxon>
        <taxon>Flavobacteriaceae</taxon>
        <taxon>Nonlabens</taxon>
    </lineage>
</organism>
<dbReference type="GO" id="GO:0008113">
    <property type="term" value="F:peptide-methionine (S)-S-oxide reductase activity"/>
    <property type="evidence" value="ECO:0007669"/>
    <property type="project" value="InterPro"/>
</dbReference>
<dbReference type="SUPFAM" id="SSF55068">
    <property type="entry name" value="Peptide methionine sulfoxide reductase"/>
    <property type="match status" value="1"/>
</dbReference>
<evidence type="ECO:0000313" key="1">
    <source>
        <dbReference type="EMBL" id="PQJ30964.1"/>
    </source>
</evidence>
<reference evidence="1 2" key="1">
    <citation type="submission" date="2017-01" db="EMBL/GenBank/DDBJ databases">
        <title>Trade-off between light-utilization and light-protection in marine flavobacteria.</title>
        <authorList>
            <person name="Kumagai Y."/>
            <person name="Yoshizawa S."/>
            <person name="Kogure K."/>
            <person name="Iwasaki W."/>
        </authorList>
    </citation>
    <scope>NUCLEOTIDE SEQUENCE [LARGE SCALE GENOMIC DNA]</scope>
    <source>
        <strain evidence="1 2">KCTC 32109</strain>
    </source>
</reference>
<dbReference type="NCBIfam" id="NF041383">
    <property type="entry name" value="Trx_VPGUxxT_two"/>
    <property type="match status" value="1"/>
</dbReference>
<dbReference type="AlphaFoldDB" id="A0A2S7U982"/>
<gene>
    <name evidence="1" type="ORF">BST92_03020</name>
</gene>
<keyword evidence="2" id="KW-1185">Reference proteome</keyword>
<dbReference type="Pfam" id="PF13899">
    <property type="entry name" value="Thioredoxin_7"/>
    <property type="match status" value="1"/>
</dbReference>
<evidence type="ECO:0008006" key="3">
    <source>
        <dbReference type="Google" id="ProtNLM"/>
    </source>
</evidence>
<protein>
    <recommendedName>
        <fullName evidence="3">Thioredoxin family protein</fullName>
    </recommendedName>
</protein>
<accession>A0A2S7U982</accession>
<proteinExistence type="predicted"/>
<comment type="caution">
    <text evidence="1">The sequence shown here is derived from an EMBL/GenBank/DDBJ whole genome shotgun (WGS) entry which is preliminary data.</text>
</comment>